<dbReference type="RefSeq" id="WP_338395377.1">
    <property type="nucleotide sequence ID" value="NZ_AP025317.1"/>
</dbReference>
<dbReference type="Proteomes" id="UP001348817">
    <property type="component" value="Plasmid pFA3"/>
</dbReference>
<dbReference type="SUPFAM" id="SSF74650">
    <property type="entry name" value="Galactose mutarotase-like"/>
    <property type="match status" value="1"/>
</dbReference>
<protein>
    <recommendedName>
        <fullName evidence="7">Beta-galactosidase</fullName>
        <ecNumber evidence="6">3.2.1.23</ecNumber>
    </recommendedName>
    <alternativeName>
        <fullName evidence="11">Lactase</fullName>
    </alternativeName>
</protein>
<dbReference type="Pfam" id="PF16353">
    <property type="entry name" value="LacZ_4"/>
    <property type="match status" value="1"/>
</dbReference>
<dbReference type="InterPro" id="IPR032312">
    <property type="entry name" value="LacZ_4"/>
</dbReference>
<dbReference type="InterPro" id="IPR006102">
    <property type="entry name" value="Ig-like_GH2"/>
</dbReference>
<dbReference type="InterPro" id="IPR006103">
    <property type="entry name" value="Glyco_hydro_2_cat"/>
</dbReference>
<dbReference type="InterPro" id="IPR017853">
    <property type="entry name" value="GH"/>
</dbReference>
<dbReference type="Pfam" id="PF00703">
    <property type="entry name" value="Glyco_hydro_2"/>
    <property type="match status" value="1"/>
</dbReference>
<evidence type="ECO:0000256" key="10">
    <source>
        <dbReference type="ARBA" id="ARBA00023295"/>
    </source>
</evidence>
<dbReference type="GO" id="GO:0009341">
    <property type="term" value="C:beta-galactosidase complex"/>
    <property type="evidence" value="ECO:0007669"/>
    <property type="project" value="InterPro"/>
</dbReference>
<accession>A0AAU9DGI7</accession>
<geneLocation type="plasmid" evidence="14 15">
    <name>pFA3</name>
</geneLocation>
<keyword evidence="14" id="KW-0614">Plasmid</keyword>
<dbReference type="InterPro" id="IPR023232">
    <property type="entry name" value="Glyco_hydro_2_AS"/>
</dbReference>
<dbReference type="SUPFAM" id="SSF49303">
    <property type="entry name" value="beta-Galactosidase/glucuronidase domain"/>
    <property type="match status" value="2"/>
</dbReference>
<dbReference type="Gene3D" id="2.70.98.10">
    <property type="match status" value="1"/>
</dbReference>
<evidence type="ECO:0000256" key="9">
    <source>
        <dbReference type="ARBA" id="ARBA00022837"/>
    </source>
</evidence>
<evidence type="ECO:0000256" key="12">
    <source>
        <dbReference type="SAM" id="SignalP"/>
    </source>
</evidence>
<dbReference type="EC" id="3.2.1.23" evidence="6"/>
<dbReference type="Gene3D" id="2.60.120.260">
    <property type="entry name" value="Galactose-binding domain-like"/>
    <property type="match status" value="1"/>
</dbReference>
<feature type="domain" description="Beta galactosidase small chain/" evidence="13">
    <location>
        <begin position="763"/>
        <end position="1032"/>
    </location>
</feature>
<comment type="cofactor">
    <cofactor evidence="2">
        <name>Ca(2+)</name>
        <dbReference type="ChEBI" id="CHEBI:29108"/>
    </cofactor>
</comment>
<dbReference type="InterPro" id="IPR011013">
    <property type="entry name" value="Gal_mutarotase_sf_dom"/>
</dbReference>
<name>A0AAU9DGI7_9BACT</name>
<dbReference type="EMBL" id="AP025317">
    <property type="protein sequence ID" value="BDD12236.1"/>
    <property type="molecule type" value="Genomic_DNA"/>
</dbReference>
<dbReference type="GO" id="GO:0004565">
    <property type="term" value="F:beta-galactosidase activity"/>
    <property type="evidence" value="ECO:0007669"/>
    <property type="project" value="UniProtKB-EC"/>
</dbReference>
<keyword evidence="9" id="KW-0106">Calcium</keyword>
<evidence type="ECO:0000256" key="8">
    <source>
        <dbReference type="ARBA" id="ARBA00022801"/>
    </source>
</evidence>
<keyword evidence="15" id="KW-1185">Reference proteome</keyword>
<dbReference type="PROSITE" id="PS00608">
    <property type="entry name" value="GLYCOSYL_HYDROL_F2_2"/>
    <property type="match status" value="1"/>
</dbReference>
<sequence>MRHYFLTLFCLFASITMASAQDKQIPDWENPEVFGINKLPPHAQFTVYDQKNDALADKPEKSPYYRSLNGVWKFNWAKNPDSRPADFHKTDYNTTNWANIEVPSNWELKGFGVPIYTNITYPFPKNLPNVDHAYNPVGSYKRKFTVPADWNGKQVVIHFGAVRSAMYLWVNGQKVGYSQGSKTPAEFDITKYLKSGVNDLAVEVYRWCDGSYLEDQDFWRLSGIDRDVFLTACAPISIRDFFAKTNLDNTYTNGLFDLDIELNNTGKRSGSVAVKAEIVSPAGKTVYTATRKAGVRPGKSAKLRFKTKLPKVMAWSGEYPNLYTLTLTSGEGKNKEVISQKIGFRKIEIKGGQLLVNGKAILVKGVNLHEHDERLGHVATRERMIKDLETMRQHNVNAVRLSHYPHDPLFYKLCDEYGFYLVDEANIESHGMGAEHQGWVNKGEHPAYREEWKAAHHSRIQRMLERDKNHPSVIIWSMGNECGNGPVFYEAYDWLKRRDPSRPVLFEQARENRDTDIVSPMYPLISWMEEYASCEKVERPYIMCEYSHAMGNSNGNFDKYWEIIRRSRHMQGGFIWDWVDQGLLTQDENGRQYWAYGGDLGAAHLYNDQNFCLNGLVNPDRTPHPGLMEVKKFYQSVWFEAVDATAGRFKAKNEFDFTNLNEYGFGWTMTTNGQKVGEGKFSLDIEPGKVKEFSINLPKADIRGKEVFVNLFAYAKGNRSFLPKGHEIAREQIALDTKDYFAKLQPATDAGDKGFSKEKGKEIISKDGYEIVFDTKSGSLEQISVHGQEIFVSAPEPDFWRAPIDNDFGNGMPSKMNVWRTAGKNRQLKNVKVAGNTITAVYRLPDVTADYTMTYTLLKGGAIKVTGVITRSPESPEMPRFGMKMTLPKGYDQLRYYGRGPWENYSDRKHAAHIGLYQSTVAEQYVPYARPQENGYKTDVRWVELTDKAGNGLRFEGQQPICFSALHNSTDDFDAGLTKKNRHASDITPQPFVFLNIDLNQRGLGGDDSWSRPPHKQYRLEENNYKYSYIIRPVVGKKAL</sequence>
<evidence type="ECO:0000256" key="3">
    <source>
        <dbReference type="ARBA" id="ARBA00001959"/>
    </source>
</evidence>
<comment type="cofactor">
    <cofactor evidence="3">
        <name>Na(+)</name>
        <dbReference type="ChEBI" id="CHEBI:29101"/>
    </cofactor>
</comment>
<dbReference type="PANTHER" id="PTHR46323:SF2">
    <property type="entry name" value="BETA-GALACTOSIDASE"/>
    <property type="match status" value="1"/>
</dbReference>
<evidence type="ECO:0000256" key="1">
    <source>
        <dbReference type="ARBA" id="ARBA00001412"/>
    </source>
</evidence>
<evidence type="ECO:0000313" key="14">
    <source>
        <dbReference type="EMBL" id="BDD12236.1"/>
    </source>
</evidence>
<dbReference type="InterPro" id="IPR008979">
    <property type="entry name" value="Galactose-bd-like_sf"/>
</dbReference>
<dbReference type="SUPFAM" id="SSF49785">
    <property type="entry name" value="Galactose-binding domain-like"/>
    <property type="match status" value="1"/>
</dbReference>
<comment type="catalytic activity">
    <reaction evidence="1">
        <text>Hydrolysis of terminal non-reducing beta-D-galactose residues in beta-D-galactosides.</text>
        <dbReference type="EC" id="3.2.1.23"/>
    </reaction>
</comment>
<evidence type="ECO:0000259" key="13">
    <source>
        <dbReference type="SMART" id="SM01038"/>
    </source>
</evidence>
<dbReference type="PRINTS" id="PR00132">
    <property type="entry name" value="GLHYDRLASE2"/>
</dbReference>
<dbReference type="InterPro" id="IPR006101">
    <property type="entry name" value="Glyco_hydro_2"/>
</dbReference>
<evidence type="ECO:0000256" key="6">
    <source>
        <dbReference type="ARBA" id="ARBA00012756"/>
    </source>
</evidence>
<gene>
    <name evidence="14" type="ORF">FUAX_46680</name>
</gene>
<dbReference type="AlphaFoldDB" id="A0AAU9DGI7"/>
<organism evidence="14 15">
    <name type="scientific">Fulvitalea axinellae</name>
    <dbReference type="NCBI Taxonomy" id="1182444"/>
    <lineage>
        <taxon>Bacteria</taxon>
        <taxon>Pseudomonadati</taxon>
        <taxon>Bacteroidota</taxon>
        <taxon>Cytophagia</taxon>
        <taxon>Cytophagales</taxon>
        <taxon>Persicobacteraceae</taxon>
        <taxon>Fulvitalea</taxon>
    </lineage>
</organism>
<dbReference type="Gene3D" id="2.60.40.10">
    <property type="entry name" value="Immunoglobulins"/>
    <property type="match status" value="2"/>
</dbReference>
<evidence type="ECO:0000256" key="11">
    <source>
        <dbReference type="ARBA" id="ARBA00032230"/>
    </source>
</evidence>
<dbReference type="GO" id="GO:0005990">
    <property type="term" value="P:lactose catabolic process"/>
    <property type="evidence" value="ECO:0007669"/>
    <property type="project" value="TreeGrafter"/>
</dbReference>
<evidence type="ECO:0000256" key="2">
    <source>
        <dbReference type="ARBA" id="ARBA00001913"/>
    </source>
</evidence>
<dbReference type="InterPro" id="IPR004199">
    <property type="entry name" value="B-gal_small/dom_5"/>
</dbReference>
<feature type="chain" id="PRO_5043863194" description="Beta-galactosidase" evidence="12">
    <location>
        <begin position="21"/>
        <end position="1040"/>
    </location>
</feature>
<dbReference type="Gene3D" id="3.20.20.80">
    <property type="entry name" value="Glycosidases"/>
    <property type="match status" value="1"/>
</dbReference>
<comment type="similarity">
    <text evidence="4">Belongs to the glycosyl hydrolase 2 family.</text>
</comment>
<comment type="subunit">
    <text evidence="5">Monomer.</text>
</comment>
<keyword evidence="12" id="KW-0732">Signal</keyword>
<dbReference type="SUPFAM" id="SSF51445">
    <property type="entry name" value="(Trans)glycosidases"/>
    <property type="match status" value="1"/>
</dbReference>
<dbReference type="FunFam" id="3.20.20.80:FF:000018">
    <property type="entry name" value="Beta-galactosidase"/>
    <property type="match status" value="1"/>
</dbReference>
<dbReference type="PANTHER" id="PTHR46323">
    <property type="entry name" value="BETA-GALACTOSIDASE"/>
    <property type="match status" value="1"/>
</dbReference>
<dbReference type="SMART" id="SM01038">
    <property type="entry name" value="Bgal_small_N"/>
    <property type="match status" value="1"/>
</dbReference>
<dbReference type="InterPro" id="IPR036156">
    <property type="entry name" value="Beta-gal/glucu_dom_sf"/>
</dbReference>
<dbReference type="GO" id="GO:0030246">
    <property type="term" value="F:carbohydrate binding"/>
    <property type="evidence" value="ECO:0007669"/>
    <property type="project" value="InterPro"/>
</dbReference>
<evidence type="ECO:0000256" key="7">
    <source>
        <dbReference type="ARBA" id="ARBA00013303"/>
    </source>
</evidence>
<dbReference type="KEGG" id="fax:FUAX_46680"/>
<dbReference type="InterPro" id="IPR014718">
    <property type="entry name" value="GH-type_carb-bd"/>
</dbReference>
<evidence type="ECO:0000256" key="5">
    <source>
        <dbReference type="ARBA" id="ARBA00011245"/>
    </source>
</evidence>
<proteinExistence type="inferred from homology"/>
<dbReference type="InterPro" id="IPR013783">
    <property type="entry name" value="Ig-like_fold"/>
</dbReference>
<dbReference type="Pfam" id="PF02837">
    <property type="entry name" value="Glyco_hydro_2_N"/>
    <property type="match status" value="1"/>
</dbReference>
<evidence type="ECO:0000256" key="4">
    <source>
        <dbReference type="ARBA" id="ARBA00007401"/>
    </source>
</evidence>
<keyword evidence="10" id="KW-0326">Glycosidase</keyword>
<reference evidence="14 15" key="1">
    <citation type="submission" date="2021-12" db="EMBL/GenBank/DDBJ databases">
        <title>Genome sequencing of bacteria with rrn-lacking chromosome and rrn-plasmid.</title>
        <authorList>
            <person name="Anda M."/>
            <person name="Iwasaki W."/>
        </authorList>
    </citation>
    <scope>NUCLEOTIDE SEQUENCE [LARGE SCALE GENOMIC DNA]</scope>
    <source>
        <strain evidence="14 15">DSM 100852</strain>
        <plasmid evidence="14 15">pFA3</plasmid>
    </source>
</reference>
<evidence type="ECO:0000313" key="15">
    <source>
        <dbReference type="Proteomes" id="UP001348817"/>
    </source>
</evidence>
<dbReference type="InterPro" id="IPR006104">
    <property type="entry name" value="Glyco_hydro_2_N"/>
</dbReference>
<feature type="signal peptide" evidence="12">
    <location>
        <begin position="1"/>
        <end position="20"/>
    </location>
</feature>
<dbReference type="Pfam" id="PF02836">
    <property type="entry name" value="Glyco_hydro_2_C"/>
    <property type="match status" value="1"/>
</dbReference>
<dbReference type="Pfam" id="PF02929">
    <property type="entry name" value="Bgal_small_N"/>
    <property type="match status" value="1"/>
</dbReference>
<dbReference type="InterPro" id="IPR050347">
    <property type="entry name" value="Bact_Beta-galactosidase"/>
</dbReference>
<keyword evidence="8" id="KW-0378">Hydrolase</keyword>